<gene>
    <name evidence="1" type="ORF">CIPAW_14G127700</name>
</gene>
<dbReference type="PANTHER" id="PTHR11017:SF559">
    <property type="entry name" value="DISEASE RESISTANCE PROTEIN CHL1"/>
    <property type="match status" value="1"/>
</dbReference>
<dbReference type="PANTHER" id="PTHR11017">
    <property type="entry name" value="LEUCINE-RICH REPEAT-CONTAINING PROTEIN"/>
    <property type="match status" value="1"/>
</dbReference>
<comment type="caution">
    <text evidence="1">The sequence shown here is derived from an EMBL/GenBank/DDBJ whole genome shotgun (WGS) entry which is preliminary data.</text>
</comment>
<keyword evidence="2" id="KW-1185">Reference proteome</keyword>
<dbReference type="AlphaFoldDB" id="A0A8T1NEH9"/>
<dbReference type="EMBL" id="CM031822">
    <property type="protein sequence ID" value="KAG6630039.1"/>
    <property type="molecule type" value="Genomic_DNA"/>
</dbReference>
<sequence>MAGTGIKHLWKGTLVVLHNLKILNLSNCKNLIETPDLTGTPNLEEINFTDCTNLREVHPSIKVLKQIQIIMIIGTGIKHLWKGTLVVLHNLKFLALSYCKNLIETPDLTGTPNLEEIYFTGCTNLCEVHPSIKVLKQIKKIMIIGTGIKQLWKGSLTDLDNLKELDRVIMRI</sequence>
<evidence type="ECO:0000313" key="2">
    <source>
        <dbReference type="Proteomes" id="UP000811609"/>
    </source>
</evidence>
<accession>A0A8T1NEH9</accession>
<dbReference type="Proteomes" id="UP000811609">
    <property type="component" value="Chromosome 14"/>
</dbReference>
<reference evidence="1" key="1">
    <citation type="submission" date="2020-12" db="EMBL/GenBank/DDBJ databases">
        <title>WGS assembly of Carya illinoinensis cv. Pawnee.</title>
        <authorList>
            <person name="Platts A."/>
            <person name="Shu S."/>
            <person name="Wright S."/>
            <person name="Barry K."/>
            <person name="Edger P."/>
            <person name="Pires J.C."/>
            <person name="Schmutz J."/>
        </authorList>
    </citation>
    <scope>NUCLEOTIDE SEQUENCE</scope>
    <source>
        <tissue evidence="1">Leaf</tissue>
    </source>
</reference>
<organism evidence="1 2">
    <name type="scientific">Carya illinoinensis</name>
    <name type="common">Pecan</name>
    <dbReference type="NCBI Taxonomy" id="32201"/>
    <lineage>
        <taxon>Eukaryota</taxon>
        <taxon>Viridiplantae</taxon>
        <taxon>Streptophyta</taxon>
        <taxon>Embryophyta</taxon>
        <taxon>Tracheophyta</taxon>
        <taxon>Spermatophyta</taxon>
        <taxon>Magnoliopsida</taxon>
        <taxon>eudicotyledons</taxon>
        <taxon>Gunneridae</taxon>
        <taxon>Pentapetalae</taxon>
        <taxon>rosids</taxon>
        <taxon>fabids</taxon>
        <taxon>Fagales</taxon>
        <taxon>Juglandaceae</taxon>
        <taxon>Carya</taxon>
    </lineage>
</organism>
<protein>
    <submittedName>
        <fullName evidence="1">Uncharacterized protein</fullName>
    </submittedName>
</protein>
<proteinExistence type="predicted"/>
<dbReference type="GO" id="GO:0006952">
    <property type="term" value="P:defense response"/>
    <property type="evidence" value="ECO:0007669"/>
    <property type="project" value="InterPro"/>
</dbReference>
<dbReference type="InterPro" id="IPR044974">
    <property type="entry name" value="Disease_R_plants"/>
</dbReference>
<evidence type="ECO:0000313" key="1">
    <source>
        <dbReference type="EMBL" id="KAG6630039.1"/>
    </source>
</evidence>
<name>A0A8T1NEH9_CARIL</name>